<keyword evidence="5" id="KW-1185">Reference proteome</keyword>
<dbReference type="PANTHER" id="PTHR43584:SF8">
    <property type="entry name" value="N-ACETYLMURAMATE ALPHA-1-PHOSPHATE URIDYLYLTRANSFERASE"/>
    <property type="match status" value="1"/>
</dbReference>
<dbReference type="PANTHER" id="PTHR43584">
    <property type="entry name" value="NUCLEOTIDYL TRANSFERASE"/>
    <property type="match status" value="1"/>
</dbReference>
<dbReference type="InterPro" id="IPR050065">
    <property type="entry name" value="GlmU-like"/>
</dbReference>
<evidence type="ECO:0000313" key="5">
    <source>
        <dbReference type="Proteomes" id="UP001149009"/>
    </source>
</evidence>
<dbReference type="GO" id="GO:0016779">
    <property type="term" value="F:nucleotidyltransferase activity"/>
    <property type="evidence" value="ECO:0007669"/>
    <property type="project" value="UniProtKB-KW"/>
</dbReference>
<reference evidence="4" key="1">
    <citation type="submission" date="2022-08" db="EMBL/GenBank/DDBJ databases">
        <title>Chelativorans sichuanense sp. nov., a paraffin oil-degrading bacterium isolated from a mixture of oil-based drill cuttings and paddy soil.</title>
        <authorList>
            <person name="Yu J."/>
            <person name="Liu H."/>
            <person name="Chen Q."/>
        </authorList>
    </citation>
    <scope>NUCLEOTIDE SEQUENCE</scope>
    <source>
        <strain evidence="4">SCAU 2101</strain>
    </source>
</reference>
<gene>
    <name evidence="4" type="ORF">NYR54_02505</name>
</gene>
<feature type="domain" description="Nucleotidyl transferase" evidence="3">
    <location>
        <begin position="1"/>
        <end position="109"/>
    </location>
</feature>
<dbReference type="Gene3D" id="3.90.550.10">
    <property type="entry name" value="Spore Coat Polysaccharide Biosynthesis Protein SpsA, Chain A"/>
    <property type="match status" value="1"/>
</dbReference>
<protein>
    <submittedName>
        <fullName evidence="4">Nucleotidyltransferase family protein</fullName>
    </submittedName>
</protein>
<dbReference type="Pfam" id="PF00483">
    <property type="entry name" value="NTP_transferase"/>
    <property type="match status" value="1"/>
</dbReference>
<dbReference type="AlphaFoldDB" id="A0A9X2X6R4"/>
<evidence type="ECO:0000313" key="4">
    <source>
        <dbReference type="EMBL" id="MCT8989171.1"/>
    </source>
</evidence>
<keyword evidence="1" id="KW-0808">Transferase</keyword>
<name>A0A9X2X6R4_9HYPH</name>
<dbReference type="RefSeq" id="WP_261514069.1">
    <property type="nucleotide sequence ID" value="NZ_JAODNV010000004.1"/>
</dbReference>
<sequence length="234" mass="25085">MVLAAGLGLRMRPLTERMPKPLVPVCGRPLIDWGLDALQRAGVAEAVVNVHHLPDMLIAHLTARSSPRIIISDERDRLLDSGGALVKALPHLGTEAPFFVLNADTLWIDRNESNLCHLRLAWDEAAMDILLLLADPAAATGHTGKMDFIMGPGGRLRRAGSSREGFIYAGAALFHPGLLEGAAAEPHSLNLYFDRAIAAGRLYGLPLEGHWITVGTPDAIAPAEAELRRLGAAP</sequence>
<dbReference type="InterPro" id="IPR005835">
    <property type="entry name" value="NTP_transferase_dom"/>
</dbReference>
<keyword evidence="2" id="KW-0548">Nucleotidyltransferase</keyword>
<dbReference type="CDD" id="cd06422">
    <property type="entry name" value="NTP_transferase_like_1"/>
    <property type="match status" value="1"/>
</dbReference>
<dbReference type="EMBL" id="JAODNV010000004">
    <property type="protein sequence ID" value="MCT8989171.1"/>
    <property type="molecule type" value="Genomic_DNA"/>
</dbReference>
<dbReference type="InterPro" id="IPR029044">
    <property type="entry name" value="Nucleotide-diphossugar_trans"/>
</dbReference>
<dbReference type="Proteomes" id="UP001149009">
    <property type="component" value="Unassembled WGS sequence"/>
</dbReference>
<dbReference type="SUPFAM" id="SSF53448">
    <property type="entry name" value="Nucleotide-diphospho-sugar transferases"/>
    <property type="match status" value="1"/>
</dbReference>
<evidence type="ECO:0000256" key="2">
    <source>
        <dbReference type="ARBA" id="ARBA00022695"/>
    </source>
</evidence>
<organism evidence="4 5">
    <name type="scientific">Chelativorans petroleitrophicus</name>
    <dbReference type="NCBI Taxonomy" id="2975484"/>
    <lineage>
        <taxon>Bacteria</taxon>
        <taxon>Pseudomonadati</taxon>
        <taxon>Pseudomonadota</taxon>
        <taxon>Alphaproteobacteria</taxon>
        <taxon>Hyphomicrobiales</taxon>
        <taxon>Phyllobacteriaceae</taxon>
        <taxon>Chelativorans</taxon>
    </lineage>
</organism>
<proteinExistence type="predicted"/>
<accession>A0A9X2X6R4</accession>
<evidence type="ECO:0000259" key="3">
    <source>
        <dbReference type="Pfam" id="PF00483"/>
    </source>
</evidence>
<evidence type="ECO:0000256" key="1">
    <source>
        <dbReference type="ARBA" id="ARBA00022679"/>
    </source>
</evidence>
<comment type="caution">
    <text evidence="4">The sequence shown here is derived from an EMBL/GenBank/DDBJ whole genome shotgun (WGS) entry which is preliminary data.</text>
</comment>